<keyword evidence="5" id="KW-1185">Reference proteome</keyword>
<dbReference type="Proteomes" id="UP000468990">
    <property type="component" value="Unassembled WGS sequence"/>
</dbReference>
<evidence type="ECO:0000313" key="3">
    <source>
        <dbReference type="EMBL" id="SMO41851.1"/>
    </source>
</evidence>
<feature type="domain" description="NERD" evidence="1">
    <location>
        <begin position="187"/>
        <end position="299"/>
    </location>
</feature>
<dbReference type="OrthoDB" id="9813328at2"/>
<evidence type="ECO:0000313" key="5">
    <source>
        <dbReference type="Proteomes" id="UP000468990"/>
    </source>
</evidence>
<reference evidence="3 4" key="1">
    <citation type="submission" date="2017-05" db="EMBL/GenBank/DDBJ databases">
        <authorList>
            <person name="Varghese N."/>
            <person name="Submissions S."/>
        </authorList>
    </citation>
    <scope>NUCLEOTIDE SEQUENCE [LARGE SCALE GENOMIC DNA]</scope>
    <source>
        <strain evidence="3 4">DSM 19382</strain>
    </source>
</reference>
<dbReference type="EMBL" id="WKKG01000013">
    <property type="protein sequence ID" value="MRX70371.1"/>
    <property type="molecule type" value="Genomic_DNA"/>
</dbReference>
<name>A0A521B499_9FLAO</name>
<dbReference type="Proteomes" id="UP000317289">
    <property type="component" value="Unassembled WGS sequence"/>
</dbReference>
<accession>A0A521B499</accession>
<dbReference type="EMBL" id="FXTA01000001">
    <property type="protein sequence ID" value="SMO41851.1"/>
    <property type="molecule type" value="Genomic_DNA"/>
</dbReference>
<proteinExistence type="predicted"/>
<sequence length="367" mass="43346">MCRVYNTIGCLNTLQIQLIRYNADHFHTLNELINFRKNYRANEEQIIADHSLFIEEEKTSLEKDIAELNLAIPQKKIDLEEQLKQKLDDLNLEIEYLPETHSRIIPTIKDYWFNLVICIKFWLVQLKFHFDILHFNYQAKKLLSKKSKQLEYLSSHFQDAVNESCFPDIQALEKKKEIVENLNNTIYGAIGEQKVETALKKLSNDYILINDFCCSFNPPIYNKNNKDHIHSIQIDHLLLSPAGIFLIETKNWNNNSINNPDFRSPVQQILRTNFALYKMLNNELGSLNKNFARQYWGNRKVPIKNVIVFTNNKPIEQFEFVKIVTLDELLPYIKYFDASFLNDEIEMVAEFLLKFSEQRKNRSRLSA</sequence>
<reference evidence="2 5" key="2">
    <citation type="submission" date="2019-11" db="EMBL/GenBank/DDBJ databases">
        <title>Flavobacterium resistens genome.</title>
        <authorList>
            <person name="Wilson V.M."/>
            <person name="Newman J.D."/>
        </authorList>
    </citation>
    <scope>NUCLEOTIDE SEQUENCE [LARGE SCALE GENOMIC DNA]</scope>
    <source>
        <strain evidence="2 5">DSM 19382</strain>
    </source>
</reference>
<dbReference type="InterPro" id="IPR011528">
    <property type="entry name" value="NERD"/>
</dbReference>
<organism evidence="3 4">
    <name type="scientific">Flavobacterium resistens</name>
    <dbReference type="NCBI Taxonomy" id="443612"/>
    <lineage>
        <taxon>Bacteria</taxon>
        <taxon>Pseudomonadati</taxon>
        <taxon>Bacteroidota</taxon>
        <taxon>Flavobacteriia</taxon>
        <taxon>Flavobacteriales</taxon>
        <taxon>Flavobacteriaceae</taxon>
        <taxon>Flavobacterium</taxon>
    </lineage>
</organism>
<dbReference type="Pfam" id="PF08378">
    <property type="entry name" value="NERD"/>
    <property type="match status" value="1"/>
</dbReference>
<dbReference type="RefSeq" id="WP_142449337.1">
    <property type="nucleotide sequence ID" value="NZ_FXTA01000001.1"/>
</dbReference>
<protein>
    <submittedName>
        <fullName evidence="3">Nuclease-related domain-containing protein</fullName>
    </submittedName>
</protein>
<evidence type="ECO:0000313" key="2">
    <source>
        <dbReference type="EMBL" id="MRX70371.1"/>
    </source>
</evidence>
<gene>
    <name evidence="2" type="ORF">GJU42_20535</name>
    <name evidence="3" type="ORF">SAMN06265349_101668</name>
</gene>
<evidence type="ECO:0000313" key="4">
    <source>
        <dbReference type="Proteomes" id="UP000317289"/>
    </source>
</evidence>
<dbReference type="AlphaFoldDB" id="A0A521B499"/>
<evidence type="ECO:0000259" key="1">
    <source>
        <dbReference type="PROSITE" id="PS50965"/>
    </source>
</evidence>
<dbReference type="PROSITE" id="PS50965">
    <property type="entry name" value="NERD"/>
    <property type="match status" value="1"/>
</dbReference>